<dbReference type="EMBL" id="HG916852">
    <property type="protein sequence ID" value="CDM57417.1"/>
    <property type="molecule type" value="Genomic_DNA"/>
</dbReference>
<name>W6R828_9HYPH</name>
<evidence type="ECO:0000313" key="1">
    <source>
        <dbReference type="EMBL" id="CDM57417.1"/>
    </source>
</evidence>
<protein>
    <submittedName>
        <fullName evidence="1">Uncharacterized protein</fullName>
    </submittedName>
</protein>
<dbReference type="RefSeq" id="WP_037069529.1">
    <property type="nucleotide sequence ID" value="NZ_HG916852.1"/>
</dbReference>
<sequence>MARRKKTETVEKTGNETEFDKIMALDAWGLLEYVLANPEFLTDPYYRSFGDVVDARYKQLMSEQPLSQWL</sequence>
<dbReference type="KEGG" id="rhl:LPU83_1752"/>
<proteinExistence type="predicted"/>
<organism evidence="1 2">
    <name type="scientific">Rhizobium favelukesii</name>
    <dbReference type="NCBI Taxonomy" id="348824"/>
    <lineage>
        <taxon>Bacteria</taxon>
        <taxon>Pseudomonadati</taxon>
        <taxon>Pseudomonadota</taxon>
        <taxon>Alphaproteobacteria</taxon>
        <taxon>Hyphomicrobiales</taxon>
        <taxon>Rhizobiaceae</taxon>
        <taxon>Rhizobium/Agrobacterium group</taxon>
        <taxon>Rhizobium</taxon>
    </lineage>
</organism>
<keyword evidence="2" id="KW-1185">Reference proteome</keyword>
<gene>
    <name evidence="1" type="ORF">LPU83_1752</name>
</gene>
<dbReference type="PATRIC" id="fig|348824.6.peg.1881"/>
<accession>W6R828</accession>
<dbReference type="AlphaFoldDB" id="W6R828"/>
<evidence type="ECO:0000313" key="2">
    <source>
        <dbReference type="Proteomes" id="UP000019443"/>
    </source>
</evidence>
<reference evidence="1" key="1">
    <citation type="submission" date="2013-11" db="EMBL/GenBank/DDBJ databases">
        <title>Draft genome sequence of the broad-host-range Rhizobium sp. LPU83 strain, a member of the low-genetic diversity Oregon-like Rhizobium sp. group.</title>
        <authorList>
            <person name="Wibberg D."/>
            <person name="Puehler A."/>
            <person name="Schlueter A."/>
        </authorList>
    </citation>
    <scope>NUCLEOTIDE SEQUENCE [LARGE SCALE GENOMIC DNA]</scope>
    <source>
        <strain evidence="1">LPU83</strain>
    </source>
</reference>
<dbReference type="Proteomes" id="UP000019443">
    <property type="component" value="Chromosome"/>
</dbReference>
<dbReference type="HOGENOM" id="CLU_2755151_0_0_5"/>